<feature type="binding site" evidence="15">
    <location>
        <position position="789"/>
    </location>
    <ligand>
        <name>Mg(2+)</name>
        <dbReference type="ChEBI" id="CHEBI:18420"/>
    </ligand>
</feature>
<evidence type="ECO:0000256" key="17">
    <source>
        <dbReference type="SAM" id="Coils"/>
    </source>
</evidence>
<feature type="binding site" evidence="14">
    <location>
        <position position="473"/>
    </location>
    <ligand>
        <name>ATP</name>
        <dbReference type="ChEBI" id="CHEBI:30616"/>
    </ligand>
</feature>
<feature type="transmembrane region" description="Helical" evidence="16">
    <location>
        <begin position="71"/>
        <end position="89"/>
    </location>
</feature>
<protein>
    <recommendedName>
        <fullName evidence="16">Phospholipid-transporting ATPase</fullName>
        <ecNumber evidence="16">7.6.2.1</ecNumber>
    </recommendedName>
</protein>
<dbReference type="Pfam" id="PF13246">
    <property type="entry name" value="Cation_ATPase"/>
    <property type="match status" value="1"/>
</dbReference>
<dbReference type="Pfam" id="PF16209">
    <property type="entry name" value="PhoLip_ATPase_N"/>
    <property type="match status" value="1"/>
</dbReference>
<evidence type="ECO:0000313" key="21">
    <source>
        <dbReference type="Ensembl" id="ENSOMEP00000018208.1"/>
    </source>
</evidence>
<feature type="domain" description="P-type ATPase C-terminal" evidence="20">
    <location>
        <begin position="815"/>
        <end position="875"/>
    </location>
</feature>
<feature type="transmembrane region" description="Helical" evidence="16">
    <location>
        <begin position="260"/>
        <end position="283"/>
    </location>
</feature>
<evidence type="ECO:0000256" key="7">
    <source>
        <dbReference type="ARBA" id="ARBA00022840"/>
    </source>
</evidence>
<keyword evidence="11 16" id="KW-0472">Membrane</keyword>
<feature type="binding site" evidence="15">
    <location>
        <position position="376"/>
    </location>
    <ligand>
        <name>Mg(2+)</name>
        <dbReference type="ChEBI" id="CHEBI:18420"/>
    </ligand>
</feature>
<keyword evidence="7 14" id="KW-0067">ATP-binding</keyword>
<dbReference type="NCBIfam" id="TIGR01652">
    <property type="entry name" value="ATPase-Plipid"/>
    <property type="match status" value="1"/>
</dbReference>
<reference evidence="21" key="1">
    <citation type="submission" date="2025-08" db="UniProtKB">
        <authorList>
            <consortium name="Ensembl"/>
        </authorList>
    </citation>
    <scope>IDENTIFICATION</scope>
</reference>
<keyword evidence="8 15" id="KW-0460">Magnesium</keyword>
<feature type="coiled-coil region" evidence="17">
    <location>
        <begin position="585"/>
        <end position="619"/>
    </location>
</feature>
<dbReference type="InterPro" id="IPR036412">
    <property type="entry name" value="HAD-like_sf"/>
</dbReference>
<proteinExistence type="inferred from homology"/>
<evidence type="ECO:0000256" key="5">
    <source>
        <dbReference type="ARBA" id="ARBA00022723"/>
    </source>
</evidence>
<dbReference type="InterPro" id="IPR023214">
    <property type="entry name" value="HAD_sf"/>
</dbReference>
<dbReference type="FunFam" id="3.40.50.1000:FF:000001">
    <property type="entry name" value="Phospholipid-transporting ATPase IC"/>
    <property type="match status" value="1"/>
</dbReference>
<dbReference type="FunFam" id="3.40.1110.10:FF:000188">
    <property type="entry name" value="Phospholipid-transporting ATPase"/>
    <property type="match status" value="1"/>
</dbReference>
<evidence type="ECO:0000313" key="22">
    <source>
        <dbReference type="Proteomes" id="UP000261560"/>
    </source>
</evidence>
<dbReference type="GeneTree" id="ENSGT00940000165675"/>
<dbReference type="GO" id="GO:0005524">
    <property type="term" value="F:ATP binding"/>
    <property type="evidence" value="ECO:0007669"/>
    <property type="project" value="UniProtKB-UniRule"/>
</dbReference>
<dbReference type="GO" id="GO:0016887">
    <property type="term" value="F:ATP hydrolysis activity"/>
    <property type="evidence" value="ECO:0007669"/>
    <property type="project" value="InterPro"/>
</dbReference>
<dbReference type="GO" id="GO:0045332">
    <property type="term" value="P:phospholipid translocation"/>
    <property type="evidence" value="ECO:0007669"/>
    <property type="project" value="TreeGrafter"/>
</dbReference>
<dbReference type="AlphaFoldDB" id="A0A3B3CK11"/>
<dbReference type="SFLD" id="SFLDF00027">
    <property type="entry name" value="p-type_atpase"/>
    <property type="match status" value="1"/>
</dbReference>
<feature type="region of interest" description="Disordered" evidence="18">
    <location>
        <begin position="963"/>
        <end position="983"/>
    </location>
</feature>
<evidence type="ECO:0000256" key="9">
    <source>
        <dbReference type="ARBA" id="ARBA00022967"/>
    </source>
</evidence>
<dbReference type="SUPFAM" id="SSF81660">
    <property type="entry name" value="Metal cation-transporting ATPase, ATP-binding domain N"/>
    <property type="match status" value="1"/>
</dbReference>
<feature type="binding site" evidence="14">
    <location>
        <position position="652"/>
    </location>
    <ligand>
        <name>ATP</name>
        <dbReference type="ChEBI" id="CHEBI:30616"/>
    </ligand>
</feature>
<evidence type="ECO:0000256" key="16">
    <source>
        <dbReference type="RuleBase" id="RU362033"/>
    </source>
</evidence>
<dbReference type="Ensembl" id="ENSOMET00000035147.1">
    <property type="protein sequence ID" value="ENSOMEP00000018208.1"/>
    <property type="gene ID" value="ENSOMEG00000019984.1"/>
</dbReference>
<evidence type="ECO:0000256" key="14">
    <source>
        <dbReference type="PIRSR" id="PIRSR606539-2"/>
    </source>
</evidence>
<dbReference type="SFLD" id="SFLDS00003">
    <property type="entry name" value="Haloacid_Dehalogenase"/>
    <property type="match status" value="1"/>
</dbReference>
<name>A0A3B3CK11_ORYME</name>
<evidence type="ECO:0000256" key="18">
    <source>
        <dbReference type="SAM" id="MobiDB-lite"/>
    </source>
</evidence>
<dbReference type="InterPro" id="IPR044492">
    <property type="entry name" value="P_typ_ATPase_HD_dom"/>
</dbReference>
<dbReference type="GO" id="GO:0007030">
    <property type="term" value="P:Golgi organization"/>
    <property type="evidence" value="ECO:0007669"/>
    <property type="project" value="TreeGrafter"/>
</dbReference>
<organism evidence="21 22">
    <name type="scientific">Oryzias melastigma</name>
    <name type="common">Marine medaka</name>
    <dbReference type="NCBI Taxonomy" id="30732"/>
    <lineage>
        <taxon>Eukaryota</taxon>
        <taxon>Metazoa</taxon>
        <taxon>Chordata</taxon>
        <taxon>Craniata</taxon>
        <taxon>Vertebrata</taxon>
        <taxon>Euteleostomi</taxon>
        <taxon>Actinopterygii</taxon>
        <taxon>Neopterygii</taxon>
        <taxon>Teleostei</taxon>
        <taxon>Neoteleostei</taxon>
        <taxon>Acanthomorphata</taxon>
        <taxon>Ovalentaria</taxon>
        <taxon>Atherinomorphae</taxon>
        <taxon>Beloniformes</taxon>
        <taxon>Adrianichthyidae</taxon>
        <taxon>Oryziinae</taxon>
        <taxon>Oryzias</taxon>
    </lineage>
</organism>
<dbReference type="GO" id="GO:0005886">
    <property type="term" value="C:plasma membrane"/>
    <property type="evidence" value="ECO:0007669"/>
    <property type="project" value="TreeGrafter"/>
</dbReference>
<dbReference type="Gene3D" id="2.70.150.10">
    <property type="entry name" value="Calcium-transporting ATPase, cytoplasmic transduction domain A"/>
    <property type="match status" value="1"/>
</dbReference>
<feature type="binding site" evidence="14">
    <location>
        <position position="792"/>
    </location>
    <ligand>
        <name>ATP</name>
        <dbReference type="ChEBI" id="CHEBI:30616"/>
    </ligand>
</feature>
<evidence type="ECO:0000256" key="1">
    <source>
        <dbReference type="ARBA" id="ARBA00001946"/>
    </source>
</evidence>
<feature type="binding site" evidence="14">
    <location>
        <position position="514"/>
    </location>
    <ligand>
        <name>ATP</name>
        <dbReference type="ChEBI" id="CHEBI:30616"/>
    </ligand>
</feature>
<dbReference type="Gene3D" id="3.40.1110.10">
    <property type="entry name" value="Calcium-transporting ATPase, cytoplasmic domain N"/>
    <property type="match status" value="1"/>
</dbReference>
<dbReference type="InterPro" id="IPR032630">
    <property type="entry name" value="P_typ_ATPase_c"/>
</dbReference>
<keyword evidence="5 15" id="KW-0479">Metal-binding</keyword>
<comment type="cofactor">
    <cofactor evidence="1 15">
        <name>Mg(2+)</name>
        <dbReference type="ChEBI" id="CHEBI:18420"/>
    </cofactor>
</comment>
<evidence type="ECO:0000256" key="3">
    <source>
        <dbReference type="ARBA" id="ARBA00008109"/>
    </source>
</evidence>
<evidence type="ECO:0000256" key="8">
    <source>
        <dbReference type="ARBA" id="ARBA00022842"/>
    </source>
</evidence>
<dbReference type="InterPro" id="IPR023299">
    <property type="entry name" value="ATPase_P-typ_cyto_dom_N"/>
</dbReference>
<feature type="binding site" evidence="14">
    <location>
        <position position="769"/>
    </location>
    <ligand>
        <name>ATP</name>
        <dbReference type="ChEBI" id="CHEBI:30616"/>
    </ligand>
</feature>
<dbReference type="SFLD" id="SFLDG00002">
    <property type="entry name" value="C1.7:_P-type_atpase_like"/>
    <property type="match status" value="1"/>
</dbReference>
<feature type="binding site" evidence="14">
    <location>
        <position position="763"/>
    </location>
    <ligand>
        <name>ATP</name>
        <dbReference type="ChEBI" id="CHEBI:30616"/>
    </ligand>
</feature>
<keyword evidence="10 16" id="KW-1133">Transmembrane helix</keyword>
<evidence type="ECO:0000256" key="6">
    <source>
        <dbReference type="ARBA" id="ARBA00022741"/>
    </source>
</evidence>
<evidence type="ECO:0000259" key="20">
    <source>
        <dbReference type="Pfam" id="PF16212"/>
    </source>
</evidence>
<dbReference type="GO" id="GO:0000287">
    <property type="term" value="F:magnesium ion binding"/>
    <property type="evidence" value="ECO:0007669"/>
    <property type="project" value="UniProtKB-UniRule"/>
</dbReference>
<dbReference type="InterPro" id="IPR001757">
    <property type="entry name" value="P_typ_ATPase"/>
</dbReference>
<dbReference type="SUPFAM" id="SSF81665">
    <property type="entry name" value="Calcium ATPase, transmembrane domain M"/>
    <property type="match status" value="1"/>
</dbReference>
<feature type="transmembrane region" description="Helical" evidence="16">
    <location>
        <begin position="311"/>
        <end position="330"/>
    </location>
</feature>
<feature type="binding site" evidence="15">
    <location>
        <position position="793"/>
    </location>
    <ligand>
        <name>Mg(2+)</name>
        <dbReference type="ChEBI" id="CHEBI:18420"/>
    </ligand>
</feature>
<feature type="domain" description="P-type ATPase N-terminal" evidence="19">
    <location>
        <begin position="13"/>
        <end position="76"/>
    </location>
</feature>
<feature type="transmembrane region" description="Helical" evidence="16">
    <location>
        <begin position="931"/>
        <end position="952"/>
    </location>
</feature>
<dbReference type="InterPro" id="IPR023298">
    <property type="entry name" value="ATPase_P-typ_TM_dom_sf"/>
</dbReference>
<dbReference type="EC" id="7.6.2.1" evidence="16"/>
<comment type="similarity">
    <text evidence="3 16">Belongs to the cation transport ATPase (P-type) (TC 3.A.3) family. Type IV subfamily.</text>
</comment>
<accession>A0A3B3CK11</accession>
<dbReference type="FunFam" id="3.40.50.1000:FF:000014">
    <property type="entry name" value="Phospholipid-transporting ATPase"/>
    <property type="match status" value="1"/>
</dbReference>
<feature type="binding site" evidence="14">
    <location>
        <position position="378"/>
    </location>
    <ligand>
        <name>ATP</name>
        <dbReference type="ChEBI" id="CHEBI:30616"/>
    </ligand>
</feature>
<evidence type="ECO:0000256" key="2">
    <source>
        <dbReference type="ARBA" id="ARBA00004141"/>
    </source>
</evidence>
<evidence type="ECO:0000256" key="11">
    <source>
        <dbReference type="ARBA" id="ARBA00023136"/>
    </source>
</evidence>
<dbReference type="InterPro" id="IPR018303">
    <property type="entry name" value="ATPase_P-typ_P_site"/>
</dbReference>
<feature type="transmembrane region" description="Helical" evidence="16">
    <location>
        <begin position="887"/>
        <end position="919"/>
    </location>
</feature>
<feature type="active site" description="4-aspartylphosphate intermediate" evidence="13">
    <location>
        <position position="376"/>
    </location>
</feature>
<dbReference type="PANTHER" id="PTHR24092:SF177">
    <property type="entry name" value="PHOSPHOLIPID-TRANSPORTING ATPASE"/>
    <property type="match status" value="1"/>
</dbReference>
<evidence type="ECO:0000256" key="15">
    <source>
        <dbReference type="PIRSR" id="PIRSR606539-3"/>
    </source>
</evidence>
<dbReference type="CDD" id="cd02073">
    <property type="entry name" value="P-type_ATPase_APLT_Dnf-like"/>
    <property type="match status" value="1"/>
</dbReference>
<dbReference type="PRINTS" id="PR00119">
    <property type="entry name" value="CATATPASE"/>
</dbReference>
<dbReference type="SUPFAM" id="SSF81653">
    <property type="entry name" value="Calcium ATPase, transduction domain A"/>
    <property type="match status" value="1"/>
</dbReference>
<dbReference type="Pfam" id="PF16212">
    <property type="entry name" value="PhoLip_ATPase_C"/>
    <property type="match status" value="1"/>
</dbReference>
<feature type="binding site" evidence="14">
    <location>
        <position position="651"/>
    </location>
    <ligand>
        <name>ATP</name>
        <dbReference type="ChEBI" id="CHEBI:30616"/>
    </ligand>
</feature>
<feature type="binding site" evidence="14">
    <location>
        <position position="793"/>
    </location>
    <ligand>
        <name>ATP</name>
        <dbReference type="ChEBI" id="CHEBI:30616"/>
    </ligand>
</feature>
<evidence type="ECO:0000256" key="13">
    <source>
        <dbReference type="PIRSR" id="PIRSR606539-1"/>
    </source>
</evidence>
<keyword evidence="4 16" id="KW-0812">Transmembrane</keyword>
<feature type="binding site" evidence="15">
    <location>
        <position position="378"/>
    </location>
    <ligand>
        <name>Mg(2+)</name>
        <dbReference type="ChEBI" id="CHEBI:18420"/>
    </ligand>
</feature>
<dbReference type="InterPro" id="IPR032631">
    <property type="entry name" value="P-type_ATPase_N"/>
</dbReference>
<dbReference type="PROSITE" id="PS00154">
    <property type="entry name" value="ATPASE_E1_E2"/>
    <property type="match status" value="1"/>
</dbReference>
<evidence type="ECO:0000256" key="10">
    <source>
        <dbReference type="ARBA" id="ARBA00022989"/>
    </source>
</evidence>
<keyword evidence="9 16" id="KW-1278">Translocase</keyword>
<feature type="binding site" evidence="14">
    <location>
        <position position="376"/>
    </location>
    <ligand>
        <name>ATP</name>
        <dbReference type="ChEBI" id="CHEBI:30616"/>
    </ligand>
</feature>
<feature type="binding site" evidence="14">
    <location>
        <position position="377"/>
    </location>
    <ligand>
        <name>ATP</name>
        <dbReference type="ChEBI" id="CHEBI:30616"/>
    </ligand>
</feature>
<evidence type="ECO:0000259" key="19">
    <source>
        <dbReference type="Pfam" id="PF16209"/>
    </source>
</evidence>
<dbReference type="InterPro" id="IPR006539">
    <property type="entry name" value="P-type_ATPase_IV"/>
</dbReference>
<dbReference type="SUPFAM" id="SSF56784">
    <property type="entry name" value="HAD-like"/>
    <property type="match status" value="1"/>
</dbReference>
<feature type="binding site" evidence="14">
    <location>
        <position position="537"/>
    </location>
    <ligand>
        <name>ATP</name>
        <dbReference type="ChEBI" id="CHEBI:30616"/>
    </ligand>
</feature>
<dbReference type="InterPro" id="IPR008250">
    <property type="entry name" value="ATPase_P-typ_transduc_dom_A_sf"/>
</dbReference>
<keyword evidence="6 14" id="KW-0547">Nucleotide-binding</keyword>
<feature type="transmembrane region" description="Helical" evidence="16">
    <location>
        <begin position="846"/>
        <end position="867"/>
    </location>
</feature>
<feature type="binding site" evidence="14">
    <location>
        <position position="653"/>
    </location>
    <ligand>
        <name>ATP</name>
        <dbReference type="ChEBI" id="CHEBI:30616"/>
    </ligand>
</feature>
<feature type="binding site" evidence="14">
    <location>
        <position position="571"/>
    </location>
    <ligand>
        <name>ATP</name>
        <dbReference type="ChEBI" id="CHEBI:30616"/>
    </ligand>
</feature>
<dbReference type="Proteomes" id="UP000261560">
    <property type="component" value="Unplaced"/>
</dbReference>
<sequence>IFCSSFFFFFFNSNDRGFNLSFQYANNAIRTSKYNIFTFLPLNLFEQFRRLANAYFLFLLILQMIPQVSSLSWFTTAVPLVIVLSITAAKDASDDINRHKCDKQVNNREVEVLIDGELKKEKWREVQVGDIIKLENNEFVTVSMNPSLFVLCRFETNLKVKQALTVTGEMGDSIEALASFNGEVRCEPPNNCLDKFKGTLTVNGQAYSLDNDKVLLRGCTLRNTEWCFGLVMFGGPDTKLMQNSGKTVFKRTSIDHLMNILVLGIFGFLATMCAILSICNAIWEANEGSAFTVFLPREPGVNSSLSSFLTFWSYVIVLNTVVPISLYVSVEIIRLGNSFFIDWDRKMYYPKNDTPAQARTTTLNEELGQIKYIFSDKTGTLTQNIMTFNKCSINGKIFILLIFALKKTPRVDFSWNQLADPKFIFHDHSLVETVREGNPEAQAFFRLLALCHTVMPEEKKEGELFYQAQSPDEGALVTAARNFGFVFRSRTPETITIMEMGRKVVYELVAVLDFNNVRKRMSVIVRGPEGKTTLYCKGADTIIYERLHPSCSNLMKVTTDHLNMYAGDGLRTLVLASKDLDESYMKEWRKRHNEASTAMEDREERLEELYEEIEKDMTLLGATAVEDKLQDGVPQTIEQLAKADIKIWVLTGDKQETAENIGYSCNMLREEMNEVFVVAANTAEGVREELRKMCPDAAEEPSVTTARAGLFWLKKTQTVQDEKVDGEYAMLINGHSLAFALEEDLELELLRTACMCQTVICCRVTPLQKAQVVQLVKKYKQAVTLAIGDGANDVSMIKAAHIGVGISGQEGMQAVLSSDFSFAQFRYLQRLLLVHGRWSYLRMCKFLRYFFYKNFTFTFVHFWYAFFCGFSAQMCLDTYHWTAVNNLFIWGSLAVYFAVTFTMYSNGIFVIIPSAFPFVGTERNTLNLPNVWLTIVLTSLLCILPVVAYRFIVMQIRPTINDKVREKEPPPTPAPRRPVRRVSTRRSGYAFAHSKGYGDLVTSQRFLMKRPVKGRVMLFSHITPAES</sequence>
<evidence type="ECO:0000256" key="4">
    <source>
        <dbReference type="ARBA" id="ARBA00022692"/>
    </source>
</evidence>
<evidence type="ECO:0000256" key="12">
    <source>
        <dbReference type="ARBA" id="ARBA00034036"/>
    </source>
</evidence>
<keyword evidence="22" id="KW-1185">Reference proteome</keyword>
<reference evidence="21" key="2">
    <citation type="submission" date="2025-09" db="UniProtKB">
        <authorList>
            <consortium name="Ensembl"/>
        </authorList>
    </citation>
    <scope>IDENTIFICATION</scope>
</reference>
<dbReference type="PANTHER" id="PTHR24092">
    <property type="entry name" value="PROBABLE PHOSPHOLIPID-TRANSPORTING ATPASE"/>
    <property type="match status" value="1"/>
</dbReference>
<keyword evidence="17" id="KW-0175">Coiled coil</keyword>
<comment type="catalytic activity">
    <reaction evidence="12 16">
        <text>ATP + H2O + phospholipidSide 1 = ADP + phosphate + phospholipidSide 2.</text>
        <dbReference type="EC" id="7.6.2.1"/>
    </reaction>
</comment>
<dbReference type="GO" id="GO:0005802">
    <property type="term" value="C:trans-Golgi network"/>
    <property type="evidence" value="ECO:0007669"/>
    <property type="project" value="TreeGrafter"/>
</dbReference>
<dbReference type="GO" id="GO:0140326">
    <property type="term" value="F:ATPase-coupled intramembrane lipid transporter activity"/>
    <property type="evidence" value="ECO:0007669"/>
    <property type="project" value="UniProtKB-EC"/>
</dbReference>
<comment type="subcellular location">
    <subcellularLocation>
        <location evidence="2 16">Membrane</location>
        <topology evidence="2 16">Multi-pass membrane protein</topology>
    </subcellularLocation>
</comment>
<dbReference type="Gene3D" id="3.40.50.1000">
    <property type="entry name" value="HAD superfamily/HAD-like"/>
    <property type="match status" value="1"/>
</dbReference>
<dbReference type="NCBIfam" id="TIGR01494">
    <property type="entry name" value="ATPase_P-type"/>
    <property type="match status" value="1"/>
</dbReference>